<keyword evidence="1 2" id="KW-0597">Phosphoprotein</keyword>
<organism evidence="3">
    <name type="scientific">Pseudomonas marincola</name>
    <dbReference type="NCBI Taxonomy" id="437900"/>
    <lineage>
        <taxon>Bacteria</taxon>
        <taxon>Pseudomonadati</taxon>
        <taxon>Pseudomonadota</taxon>
        <taxon>Gammaproteobacteria</taxon>
        <taxon>Pseudomonadales</taxon>
        <taxon>Pseudomonadaceae</taxon>
        <taxon>Pseudomonas</taxon>
    </lineage>
</organism>
<feature type="modified residue" description="4-aspartylphosphate" evidence="2">
    <location>
        <position position="53"/>
    </location>
</feature>
<dbReference type="SMART" id="SM00448">
    <property type="entry name" value="REC"/>
    <property type="match status" value="1"/>
</dbReference>
<evidence type="ECO:0000256" key="1">
    <source>
        <dbReference type="ARBA" id="ARBA00022553"/>
    </source>
</evidence>
<gene>
    <name evidence="3" type="ORF">PMYSY11_3026</name>
</gene>
<dbReference type="SUPFAM" id="SSF52172">
    <property type="entry name" value="CheY-like"/>
    <property type="match status" value="1"/>
</dbReference>
<evidence type="ECO:0000313" key="3">
    <source>
        <dbReference type="EMBL" id="VEV98070.1"/>
    </source>
</evidence>
<accession>A0A1I7CXJ3</accession>
<dbReference type="PANTHER" id="PTHR44591:SF3">
    <property type="entry name" value="RESPONSE REGULATORY DOMAIN-CONTAINING PROTEIN"/>
    <property type="match status" value="1"/>
</dbReference>
<dbReference type="InterPro" id="IPR050595">
    <property type="entry name" value="Bact_response_regulator"/>
</dbReference>
<proteinExistence type="predicted"/>
<dbReference type="InterPro" id="IPR001789">
    <property type="entry name" value="Sig_transdc_resp-reg_receiver"/>
</dbReference>
<dbReference type="InterPro" id="IPR011006">
    <property type="entry name" value="CheY-like_superfamily"/>
</dbReference>
<dbReference type="PANTHER" id="PTHR44591">
    <property type="entry name" value="STRESS RESPONSE REGULATOR PROTEIN 1"/>
    <property type="match status" value="1"/>
</dbReference>
<evidence type="ECO:0000256" key="2">
    <source>
        <dbReference type="PROSITE-ProRule" id="PRU00169"/>
    </source>
</evidence>
<dbReference type="STRING" id="437900.GCA_001940335_02397"/>
<dbReference type="Pfam" id="PF00072">
    <property type="entry name" value="Response_reg"/>
    <property type="match status" value="1"/>
</dbReference>
<dbReference type="Gene3D" id="3.40.50.2300">
    <property type="match status" value="1"/>
</dbReference>
<dbReference type="PROSITE" id="PS50110">
    <property type="entry name" value="RESPONSE_REGULATORY"/>
    <property type="match status" value="1"/>
</dbReference>
<reference evidence="3" key="1">
    <citation type="submission" date="2019-02" db="EMBL/GenBank/DDBJ databases">
        <authorList>
            <consortium name="Genoscope - CEA"/>
            <person name="William W."/>
        </authorList>
    </citation>
    <scope>NUCLEOTIDE SEQUENCE [LARGE SCALE GENOMIC DNA]</scope>
    <source>
        <strain evidence="3">YSy11</strain>
    </source>
</reference>
<protein>
    <submittedName>
        <fullName evidence="3">Uncharacterized protein</fullName>
    </submittedName>
</protein>
<sequence>MNNRILVVEDEHVLAQNFKDYLELMGLEVLVSDDGLTAISFARIYEPAAIVLDFRLPDMEGFQVLDAIGNGWGRKCVLVTAQPLGEVSAKALQHGIEQILFKPFPLKDLGRAVKNLIDRGDSTHR</sequence>
<dbReference type="AlphaFoldDB" id="A0A1I7CXJ3"/>
<name>A0A1I7CXJ3_9PSED</name>
<dbReference type="EMBL" id="LR215729">
    <property type="protein sequence ID" value="VEV98070.1"/>
    <property type="molecule type" value="Genomic_DNA"/>
</dbReference>
<dbReference type="GO" id="GO:0000160">
    <property type="term" value="P:phosphorelay signal transduction system"/>
    <property type="evidence" value="ECO:0007669"/>
    <property type="project" value="InterPro"/>
</dbReference>
<dbReference type="RefSeq" id="WP_069901555.1">
    <property type="nucleotide sequence ID" value="NZ_FPBC01000009.1"/>
</dbReference>